<reference evidence="1 2" key="1">
    <citation type="journal article" date="2014" name="Agronomy (Basel)">
        <title>A Draft Genome Sequence for Ensete ventricosum, the Drought-Tolerant Tree Against Hunger.</title>
        <authorList>
            <person name="Harrison J."/>
            <person name="Moore K.A."/>
            <person name="Paszkiewicz K."/>
            <person name="Jones T."/>
            <person name="Grant M."/>
            <person name="Ambacheew D."/>
            <person name="Muzemil S."/>
            <person name="Studholme D.J."/>
        </authorList>
    </citation>
    <scope>NUCLEOTIDE SEQUENCE [LARGE SCALE GENOMIC DNA]</scope>
</reference>
<feature type="non-terminal residue" evidence="1">
    <location>
        <position position="1"/>
    </location>
</feature>
<organism evidence="1 2">
    <name type="scientific">Ensete ventricosum</name>
    <name type="common">Abyssinian banana</name>
    <name type="synonym">Musa ensete</name>
    <dbReference type="NCBI Taxonomy" id="4639"/>
    <lineage>
        <taxon>Eukaryota</taxon>
        <taxon>Viridiplantae</taxon>
        <taxon>Streptophyta</taxon>
        <taxon>Embryophyta</taxon>
        <taxon>Tracheophyta</taxon>
        <taxon>Spermatophyta</taxon>
        <taxon>Magnoliopsida</taxon>
        <taxon>Liliopsida</taxon>
        <taxon>Zingiberales</taxon>
        <taxon>Musaceae</taxon>
        <taxon>Ensete</taxon>
    </lineage>
</organism>
<comment type="caution">
    <text evidence="1">The sequence shown here is derived from an EMBL/GenBank/DDBJ whole genome shotgun (WGS) entry which is preliminary data.</text>
</comment>
<dbReference type="Proteomes" id="UP000287651">
    <property type="component" value="Unassembled WGS sequence"/>
</dbReference>
<gene>
    <name evidence="1" type="ORF">B296_00043633</name>
</gene>
<evidence type="ECO:0000313" key="1">
    <source>
        <dbReference type="EMBL" id="RRT39086.1"/>
    </source>
</evidence>
<dbReference type="EMBL" id="AMZH03020534">
    <property type="protein sequence ID" value="RRT39086.1"/>
    <property type="molecule type" value="Genomic_DNA"/>
</dbReference>
<sequence length="59" mass="6137">VNFPGFPGFPVGYMVPSVAYSTISYGSNGSGGKYPSNKVSGARIKISDRGDFVSGTSDR</sequence>
<dbReference type="AlphaFoldDB" id="A0A426XHY4"/>
<protein>
    <submittedName>
        <fullName evidence="1">Uncharacterized protein</fullName>
    </submittedName>
</protein>
<proteinExistence type="predicted"/>
<accession>A0A426XHY4</accession>
<name>A0A426XHY4_ENSVE</name>
<evidence type="ECO:0000313" key="2">
    <source>
        <dbReference type="Proteomes" id="UP000287651"/>
    </source>
</evidence>